<keyword evidence="6 13" id="KW-0963">Cytoplasm</keyword>
<feature type="binding site" evidence="13">
    <location>
        <position position="72"/>
    </location>
    <ligand>
        <name>(R)-pantoate</name>
        <dbReference type="ChEBI" id="CHEBI:15980"/>
    </ligand>
</feature>
<evidence type="ECO:0000256" key="8">
    <source>
        <dbReference type="ARBA" id="ARBA00022655"/>
    </source>
</evidence>
<dbReference type="GO" id="GO:0015940">
    <property type="term" value="P:pantothenate biosynthetic process"/>
    <property type="evidence" value="ECO:0007669"/>
    <property type="project" value="UniProtKB-UniRule"/>
</dbReference>
<dbReference type="NCBIfam" id="TIGR00125">
    <property type="entry name" value="cyt_tran_rel"/>
    <property type="match status" value="1"/>
</dbReference>
<protein>
    <recommendedName>
        <fullName evidence="5 13">Pantothenate synthetase</fullName>
        <shortName evidence="13">PS</shortName>
        <ecNumber evidence="4 13">6.3.2.1</ecNumber>
    </recommendedName>
    <alternativeName>
        <fullName evidence="13">Pantoate--beta-alanine ligase</fullName>
    </alternativeName>
    <alternativeName>
        <fullName evidence="13">Pantoate-activating enzyme</fullName>
    </alternativeName>
</protein>
<evidence type="ECO:0000256" key="10">
    <source>
        <dbReference type="ARBA" id="ARBA00022840"/>
    </source>
</evidence>
<sequence>MTPALIGAVLPVQTLRDVPALRSAVEALKSDGKPLVLVPTMGALHDGHMALVEEGRRHGRHVVVSIFVNPKQFGPNEDLDAYPRREAKDAQMLTAAGVDILWAPPVEVMYPQGFATNIGVSGVSEGLDGAARPGHFDGVATVVTKLFNQVRPDVAIFGQKDYQQLAVIRRMVADLDMGIEIVGLPTQRAEDGLALSSRNAYLSEDERKAALALPRALGEAKRQIEKGDPVDGALAKAVATLAAHGFDPIDYVTLCDATTLEPMHVADRPGRLLGAAKLGTTRLIDNIAVDPA</sequence>
<evidence type="ECO:0000313" key="14">
    <source>
        <dbReference type="EMBL" id="BBD99377.1"/>
    </source>
</evidence>
<evidence type="ECO:0000256" key="4">
    <source>
        <dbReference type="ARBA" id="ARBA00012219"/>
    </source>
</evidence>
<dbReference type="EMBL" id="AP018664">
    <property type="protein sequence ID" value="BBD99377.1"/>
    <property type="molecule type" value="Genomic_DNA"/>
</dbReference>
<evidence type="ECO:0000256" key="13">
    <source>
        <dbReference type="HAMAP-Rule" id="MF_00158"/>
    </source>
</evidence>
<dbReference type="PANTHER" id="PTHR21299:SF1">
    <property type="entry name" value="PANTOATE--BETA-ALANINE LIGASE"/>
    <property type="match status" value="1"/>
</dbReference>
<dbReference type="InterPro" id="IPR014729">
    <property type="entry name" value="Rossmann-like_a/b/a_fold"/>
</dbReference>
<evidence type="ECO:0000256" key="1">
    <source>
        <dbReference type="ARBA" id="ARBA00004496"/>
    </source>
</evidence>
<comment type="catalytic activity">
    <reaction evidence="11 13">
        <text>(R)-pantoate + beta-alanine + ATP = (R)-pantothenate + AMP + diphosphate + H(+)</text>
        <dbReference type="Rhea" id="RHEA:10912"/>
        <dbReference type="ChEBI" id="CHEBI:15378"/>
        <dbReference type="ChEBI" id="CHEBI:15980"/>
        <dbReference type="ChEBI" id="CHEBI:29032"/>
        <dbReference type="ChEBI" id="CHEBI:30616"/>
        <dbReference type="ChEBI" id="CHEBI:33019"/>
        <dbReference type="ChEBI" id="CHEBI:57966"/>
        <dbReference type="ChEBI" id="CHEBI:456215"/>
        <dbReference type="EC" id="6.3.2.1"/>
    </reaction>
</comment>
<proteinExistence type="inferred from homology"/>
<keyword evidence="9 13" id="KW-0547">Nucleotide-binding</keyword>
<comment type="caution">
    <text evidence="13">Lacks conserved residue(s) required for the propagation of feature annotation.</text>
</comment>
<dbReference type="KEGG" id="sami:SAMIE_1028780"/>
<dbReference type="Pfam" id="PF02569">
    <property type="entry name" value="Pantoate_ligase"/>
    <property type="match status" value="1"/>
</dbReference>
<comment type="subcellular location">
    <subcellularLocation>
        <location evidence="1 13">Cytoplasm</location>
    </subcellularLocation>
</comment>
<feature type="binding site" evidence="13">
    <location>
        <begin position="158"/>
        <end position="161"/>
    </location>
    <ligand>
        <name>ATP</name>
        <dbReference type="ChEBI" id="CHEBI:30616"/>
    </ligand>
</feature>
<evidence type="ECO:0000256" key="6">
    <source>
        <dbReference type="ARBA" id="ARBA00022490"/>
    </source>
</evidence>
<feature type="binding site" evidence="13">
    <location>
        <position position="72"/>
    </location>
    <ligand>
        <name>beta-alanine</name>
        <dbReference type="ChEBI" id="CHEBI:57966"/>
    </ligand>
</feature>
<dbReference type="NCBIfam" id="TIGR00018">
    <property type="entry name" value="panC"/>
    <property type="match status" value="1"/>
</dbReference>
<evidence type="ECO:0000256" key="5">
    <source>
        <dbReference type="ARBA" id="ARBA00014155"/>
    </source>
</evidence>
<dbReference type="Gene3D" id="3.40.50.620">
    <property type="entry name" value="HUPs"/>
    <property type="match status" value="1"/>
</dbReference>
<dbReference type="EC" id="6.3.2.1" evidence="4 13"/>
<dbReference type="SUPFAM" id="SSF52374">
    <property type="entry name" value="Nucleotidylyl transferase"/>
    <property type="match status" value="1"/>
</dbReference>
<feature type="binding site" evidence="13">
    <location>
        <begin position="195"/>
        <end position="198"/>
    </location>
    <ligand>
        <name>ATP</name>
        <dbReference type="ChEBI" id="CHEBI:30616"/>
    </ligand>
</feature>
<organism evidence="14 15">
    <name type="scientific">Sphingobium amiense</name>
    <dbReference type="NCBI Taxonomy" id="135719"/>
    <lineage>
        <taxon>Bacteria</taxon>
        <taxon>Pseudomonadati</taxon>
        <taxon>Pseudomonadota</taxon>
        <taxon>Alphaproteobacteria</taxon>
        <taxon>Sphingomonadales</taxon>
        <taxon>Sphingomonadaceae</taxon>
        <taxon>Sphingobium</taxon>
    </lineage>
</organism>
<accession>A0A494W9T7</accession>
<dbReference type="GO" id="GO:0004592">
    <property type="term" value="F:pantoate-beta-alanine ligase activity"/>
    <property type="evidence" value="ECO:0007669"/>
    <property type="project" value="UniProtKB-UniRule"/>
</dbReference>
<evidence type="ECO:0000256" key="12">
    <source>
        <dbReference type="ARBA" id="ARBA00055042"/>
    </source>
</evidence>
<dbReference type="GO" id="GO:0005829">
    <property type="term" value="C:cytosol"/>
    <property type="evidence" value="ECO:0007669"/>
    <property type="project" value="TreeGrafter"/>
</dbReference>
<dbReference type="InterPro" id="IPR042176">
    <property type="entry name" value="Pantoate_ligase_C"/>
</dbReference>
<evidence type="ECO:0000256" key="11">
    <source>
        <dbReference type="ARBA" id="ARBA00048258"/>
    </source>
</evidence>
<evidence type="ECO:0000256" key="3">
    <source>
        <dbReference type="ARBA" id="ARBA00009256"/>
    </source>
</evidence>
<keyword evidence="10 13" id="KW-0067">ATP-binding</keyword>
<keyword evidence="7 13" id="KW-0436">Ligase</keyword>
<dbReference type="Proteomes" id="UP000279959">
    <property type="component" value="Chromosome"/>
</dbReference>
<dbReference type="Gene3D" id="3.30.1300.10">
    <property type="entry name" value="Pantoate-beta-alanine ligase, C-terminal domain"/>
    <property type="match status" value="1"/>
</dbReference>
<feature type="binding site" evidence="13">
    <location>
        <begin position="41"/>
        <end position="48"/>
    </location>
    <ligand>
        <name>ATP</name>
        <dbReference type="ChEBI" id="CHEBI:30616"/>
    </ligand>
</feature>
<comment type="similarity">
    <text evidence="3 13">Belongs to the pantothenate synthetase family.</text>
</comment>
<dbReference type="HAMAP" id="MF_00158">
    <property type="entry name" value="PanC"/>
    <property type="match status" value="1"/>
</dbReference>
<feature type="active site" description="Proton donor" evidence="13">
    <location>
        <position position="48"/>
    </location>
</feature>
<comment type="subunit">
    <text evidence="13">Homodimer.</text>
</comment>
<evidence type="ECO:0000256" key="9">
    <source>
        <dbReference type="ARBA" id="ARBA00022741"/>
    </source>
</evidence>
<evidence type="ECO:0000256" key="7">
    <source>
        <dbReference type="ARBA" id="ARBA00022598"/>
    </source>
</evidence>
<dbReference type="GO" id="GO:0005524">
    <property type="term" value="F:ATP binding"/>
    <property type="evidence" value="ECO:0007669"/>
    <property type="project" value="UniProtKB-KW"/>
</dbReference>
<dbReference type="PANTHER" id="PTHR21299">
    <property type="entry name" value="CYTIDYLATE KINASE/PANTOATE-BETA-ALANINE LIGASE"/>
    <property type="match status" value="1"/>
</dbReference>
<dbReference type="AlphaFoldDB" id="A0A494W9T7"/>
<keyword evidence="8 13" id="KW-0566">Pantothenate biosynthesis</keyword>
<name>A0A494W9T7_9SPHN</name>
<comment type="pathway">
    <text evidence="2 13">Cofactor biosynthesis; (R)-pantothenate biosynthesis; (R)-pantothenate from (R)-pantoate and beta-alanine: step 1/1.</text>
</comment>
<comment type="miscellaneous">
    <text evidence="13">The reaction proceeds by a bi uni uni bi ping pong mechanism.</text>
</comment>
<dbReference type="FunFam" id="3.40.50.620:FF:000114">
    <property type="entry name" value="Pantothenate synthetase"/>
    <property type="match status" value="1"/>
</dbReference>
<reference evidence="14 15" key="1">
    <citation type="submission" date="2018-05" db="EMBL/GenBank/DDBJ databases">
        <title>Complete Genome Sequence of the Nonylphenol-Degrading Bacterium Sphingobium amiense DSM 16289T.</title>
        <authorList>
            <person name="Ootsuka M."/>
            <person name="Nishizawa T."/>
            <person name="Ohta H."/>
        </authorList>
    </citation>
    <scope>NUCLEOTIDE SEQUENCE [LARGE SCALE GENOMIC DNA]</scope>
    <source>
        <strain evidence="14 15">DSM 16289</strain>
    </source>
</reference>
<evidence type="ECO:0000256" key="2">
    <source>
        <dbReference type="ARBA" id="ARBA00004990"/>
    </source>
</evidence>
<dbReference type="CDD" id="cd00560">
    <property type="entry name" value="PanC"/>
    <property type="match status" value="1"/>
</dbReference>
<keyword evidence="15" id="KW-1185">Reference proteome</keyword>
<dbReference type="InterPro" id="IPR003721">
    <property type="entry name" value="Pantoate_ligase"/>
</dbReference>
<dbReference type="InterPro" id="IPR004821">
    <property type="entry name" value="Cyt_trans-like"/>
</dbReference>
<comment type="function">
    <text evidence="12 13">Catalyzes the condensation of pantoate with beta-alanine in an ATP-dependent reaction via a pantoyl-adenylate intermediate.</text>
</comment>
<dbReference type="UniPathway" id="UPA00028">
    <property type="reaction ID" value="UER00005"/>
</dbReference>
<evidence type="ECO:0000313" key="15">
    <source>
        <dbReference type="Proteomes" id="UP000279959"/>
    </source>
</evidence>
<feature type="binding site" evidence="13">
    <location>
        <position position="164"/>
    </location>
    <ligand>
        <name>(R)-pantoate</name>
        <dbReference type="ChEBI" id="CHEBI:15980"/>
    </ligand>
</feature>
<gene>
    <name evidence="13" type="primary">panC</name>
    <name evidence="14" type="ORF">SAMIE_1028780</name>
</gene>